<gene>
    <name evidence="2" type="ORF">EHP00_1171</name>
</gene>
<protein>
    <submittedName>
        <fullName evidence="2">Uncharacterized protein</fullName>
    </submittedName>
</protein>
<proteinExistence type="predicted"/>
<name>A0A1W0E4F6_9MICR</name>
<dbReference type="OrthoDB" id="642895at2759"/>
<feature type="coiled-coil region" evidence="1">
    <location>
        <begin position="121"/>
        <end position="189"/>
    </location>
</feature>
<dbReference type="AlphaFoldDB" id="A0A1W0E4F6"/>
<keyword evidence="1" id="KW-0175">Coiled coil</keyword>
<reference evidence="2 3" key="1">
    <citation type="journal article" date="2017" name="Environ. Microbiol.">
        <title>Decay of the glycolytic pathway and adaptation to intranuclear parasitism within Enterocytozoonidae microsporidia.</title>
        <authorList>
            <person name="Wiredu Boakye D."/>
            <person name="Jaroenlak P."/>
            <person name="Prachumwat A."/>
            <person name="Williams T.A."/>
            <person name="Bateman K.S."/>
            <person name="Itsathitphaisarn O."/>
            <person name="Sritunyalucksana K."/>
            <person name="Paszkiewicz K.H."/>
            <person name="Moore K.A."/>
            <person name="Stentiford G.D."/>
            <person name="Williams B.A."/>
        </authorList>
    </citation>
    <scope>NUCLEOTIDE SEQUENCE [LARGE SCALE GENOMIC DNA]</scope>
    <source>
        <strain evidence="2 3">TH1</strain>
    </source>
</reference>
<sequence>MTQTNTDENININEKENENNLTEQKTTLLSNVLNLFDNLQKEIIEIDHVLLDDFYSKTKEFLEMYRNVICFYRKKYEEKNENVLNSLKIIYKEIYGTEYENKSFSDFSNIKKMHEFLCLQKEKYESIKLEIEENNERVTKEINSLKLYLNDVKYKENEEMLTKNLYDKNVEIQKELNFLREKLNEQECLRTFFYTKIEDAAKVLEEKIDFNFSEKIYDLERMNNSQINKININKKEFELIKLQVFNYKKLFDLNNVFTDEEEHILNNKEGKYSNRILIEIKKTFVRIEKICKEKYNKMYVKYTEEIILLKNSVYKKLQEIDLLDDTLKIEEFTFLNDFYEISTKPCESNKNDAINVIGDSSSIISCEIKSIKNEHEDIKEMDEAKNIIFLEKQKASLEKLQTQTNVLKELFVKRKNLLNAMIAFEKNASDPKRLKGSSLILFKEEQFRKTAYPTLKALEEEIYKIISSFDNKTFRELILKRFEDKKINESTEANKSNRF</sequence>
<dbReference type="VEuPathDB" id="MicrosporidiaDB:EHP00_1171"/>
<evidence type="ECO:0000313" key="3">
    <source>
        <dbReference type="Proteomes" id="UP000192758"/>
    </source>
</evidence>
<evidence type="ECO:0000313" key="2">
    <source>
        <dbReference type="EMBL" id="OQS54101.1"/>
    </source>
</evidence>
<dbReference type="STRING" id="646526.A0A1W0E4F6"/>
<dbReference type="Gene3D" id="1.20.58.1520">
    <property type="match status" value="1"/>
</dbReference>
<evidence type="ECO:0000256" key="1">
    <source>
        <dbReference type="SAM" id="Coils"/>
    </source>
</evidence>
<dbReference type="EMBL" id="MNPJ01000022">
    <property type="protein sequence ID" value="OQS54101.1"/>
    <property type="molecule type" value="Genomic_DNA"/>
</dbReference>
<dbReference type="Proteomes" id="UP000192758">
    <property type="component" value="Unassembled WGS sequence"/>
</dbReference>
<accession>A0A1W0E4F6</accession>
<comment type="caution">
    <text evidence="2">The sequence shown here is derived from an EMBL/GenBank/DDBJ whole genome shotgun (WGS) entry which is preliminary data.</text>
</comment>
<keyword evidence="3" id="KW-1185">Reference proteome</keyword>
<organism evidence="2 3">
    <name type="scientific">Ecytonucleospora hepatopenaei</name>
    <dbReference type="NCBI Taxonomy" id="646526"/>
    <lineage>
        <taxon>Eukaryota</taxon>
        <taxon>Fungi</taxon>
        <taxon>Fungi incertae sedis</taxon>
        <taxon>Microsporidia</taxon>
        <taxon>Enterocytozoonidae</taxon>
        <taxon>Ecytonucleospora</taxon>
    </lineage>
</organism>